<feature type="region of interest" description="Disordered" evidence="1">
    <location>
        <begin position="242"/>
        <end position="300"/>
    </location>
</feature>
<organism evidence="2 3">
    <name type="scientific">Novymonas esmeraldas</name>
    <dbReference type="NCBI Taxonomy" id="1808958"/>
    <lineage>
        <taxon>Eukaryota</taxon>
        <taxon>Discoba</taxon>
        <taxon>Euglenozoa</taxon>
        <taxon>Kinetoplastea</taxon>
        <taxon>Metakinetoplastina</taxon>
        <taxon>Trypanosomatida</taxon>
        <taxon>Trypanosomatidae</taxon>
        <taxon>Novymonas</taxon>
    </lineage>
</organism>
<dbReference type="SUPFAM" id="SSF51126">
    <property type="entry name" value="Pectin lyase-like"/>
    <property type="match status" value="1"/>
</dbReference>
<feature type="compositionally biased region" description="Acidic residues" evidence="1">
    <location>
        <begin position="587"/>
        <end position="604"/>
    </location>
</feature>
<evidence type="ECO:0000256" key="1">
    <source>
        <dbReference type="SAM" id="MobiDB-lite"/>
    </source>
</evidence>
<gene>
    <name evidence="2" type="ORF">NESM_000354300</name>
</gene>
<sequence length="695" mass="71003">MPAEHPPRRDPPSNSDDEEREEDEEADEEEDEEEVEEWTELTPLSEVAELEDGPSTHFVGGFSVCHHLGDAITRVQFREDVVLVFPGTYAAAAASASATDAPLELNEARLGGLCVYGVPYALERAAHAGRPHRADPRYAAPSKRRVGPWFAGITAAATAAFLIQEGGGGGGGNAAEPATATKAYHPLHAAASRAAASAPTTTSGSSVFAPAITATTADPLLYPVLDFAVSVVYNDAGTADSTARGLPSYVQQQEADDDGGDGEDGDEEASEAAGGGGGGDADEGEEEHATGNGGRGTGAPREEVAITLAGLCARAGLTLGAITRTHLTHCVVGSPQPQPHAPGTAGAALRIAITAAPLTEALVDYCVVYGGSAYGVYAYPRCALTMRSCIVEGPNAGAAAYNTSGTSALSSAVAGRGGGGGSAIAQLQQRHARTQRLRRYMEQFEGGQDEDAGESSGGGGAAPDVEDGVLARFCVPGADRAAAAAVSMSCEVAIMCDDADVRLSDCLITHTRHGVLLHGGCAGSVVRCVSVRSVAEVGFYVYGMAGAADVQYCAAQACGQTCLLVVGPTAAQVMEAEATLPSRGGDAGEDGTADEDVEEEEDGPDGATGRRRPLFAQHPHIRANRFVGAVRVAGEVRSGAIVDNLVFLPREEQEQAAAAAASLVAVNADASRGFLYVGVEGEKAPSRAADQVSAS</sequence>
<evidence type="ECO:0000313" key="2">
    <source>
        <dbReference type="EMBL" id="KAK7194383.1"/>
    </source>
</evidence>
<feature type="region of interest" description="Disordered" evidence="1">
    <location>
        <begin position="1"/>
        <end position="40"/>
    </location>
</feature>
<keyword evidence="3" id="KW-1185">Reference proteome</keyword>
<feature type="compositionally biased region" description="Acidic residues" evidence="1">
    <location>
        <begin position="254"/>
        <end position="270"/>
    </location>
</feature>
<feature type="compositionally biased region" description="Basic and acidic residues" evidence="1">
    <location>
        <begin position="1"/>
        <end position="11"/>
    </location>
</feature>
<dbReference type="InterPro" id="IPR011050">
    <property type="entry name" value="Pectin_lyase_fold/virulence"/>
</dbReference>
<feature type="compositionally biased region" description="Acidic residues" evidence="1">
    <location>
        <begin position="15"/>
        <end position="39"/>
    </location>
</feature>
<comment type="caution">
    <text evidence="2">The sequence shown here is derived from an EMBL/GenBank/DDBJ whole genome shotgun (WGS) entry which is preliminary data.</text>
</comment>
<accession>A0AAW0EJN6</accession>
<proteinExistence type="predicted"/>
<feature type="region of interest" description="Disordered" evidence="1">
    <location>
        <begin position="578"/>
        <end position="614"/>
    </location>
</feature>
<protein>
    <submittedName>
        <fullName evidence="2">Uncharacterized protein</fullName>
    </submittedName>
</protein>
<name>A0AAW0EJN6_9TRYP</name>
<evidence type="ECO:0000313" key="3">
    <source>
        <dbReference type="Proteomes" id="UP001430356"/>
    </source>
</evidence>
<reference evidence="2 3" key="1">
    <citation type="journal article" date="2021" name="MBio">
        <title>A New Model Trypanosomatid, Novymonas esmeraldas: Genomic Perception of Its 'Candidatus Pandoraea novymonadis' Endosymbiont.</title>
        <authorList>
            <person name="Zakharova A."/>
            <person name="Saura A."/>
            <person name="Butenko A."/>
            <person name="Podesvova L."/>
            <person name="Warmusova S."/>
            <person name="Kostygov A.Y."/>
            <person name="Nenarokova A."/>
            <person name="Lukes J."/>
            <person name="Opperdoes F.R."/>
            <person name="Yurchenko V."/>
        </authorList>
    </citation>
    <scope>NUCLEOTIDE SEQUENCE [LARGE SCALE GENOMIC DNA]</scope>
    <source>
        <strain evidence="2 3">E262AT.01</strain>
    </source>
</reference>
<dbReference type="AlphaFoldDB" id="A0AAW0EJN6"/>
<dbReference type="Proteomes" id="UP001430356">
    <property type="component" value="Unassembled WGS sequence"/>
</dbReference>
<dbReference type="EMBL" id="JAECZO010000036">
    <property type="protein sequence ID" value="KAK7194383.1"/>
    <property type="molecule type" value="Genomic_DNA"/>
</dbReference>